<dbReference type="RefSeq" id="WP_138851236.1">
    <property type="nucleotide sequence ID" value="NZ_CP040710.1"/>
</dbReference>
<dbReference type="AlphaFoldDB" id="A0A5B7SLE2"/>
<name>A0A5B7SLE2_9FLAO</name>
<gene>
    <name evidence="2" type="ORF">FGM00_01620</name>
</gene>
<dbReference type="InterPro" id="IPR036249">
    <property type="entry name" value="Thioredoxin-like_sf"/>
</dbReference>
<dbReference type="KEGG" id="asag:FGM00_01620"/>
<dbReference type="Pfam" id="PF14595">
    <property type="entry name" value="Thioredoxin_9"/>
    <property type="match status" value="1"/>
</dbReference>
<evidence type="ECO:0000313" key="2">
    <source>
        <dbReference type="EMBL" id="QCW98881.1"/>
    </source>
</evidence>
<dbReference type="OrthoDB" id="6398367at2"/>
<evidence type="ECO:0000313" key="3">
    <source>
        <dbReference type="Proteomes" id="UP000310017"/>
    </source>
</evidence>
<dbReference type="Gene3D" id="3.40.30.10">
    <property type="entry name" value="Glutaredoxin"/>
    <property type="match status" value="1"/>
</dbReference>
<dbReference type="EMBL" id="CP040710">
    <property type="protein sequence ID" value="QCW98881.1"/>
    <property type="molecule type" value="Genomic_DNA"/>
</dbReference>
<organism evidence="2 3">
    <name type="scientific">Aggregatimonas sangjinii</name>
    <dbReference type="NCBI Taxonomy" id="2583587"/>
    <lineage>
        <taxon>Bacteria</taxon>
        <taxon>Pseudomonadati</taxon>
        <taxon>Bacteroidota</taxon>
        <taxon>Flavobacteriia</taxon>
        <taxon>Flavobacteriales</taxon>
        <taxon>Flavobacteriaceae</taxon>
        <taxon>Aggregatimonas</taxon>
    </lineage>
</organism>
<evidence type="ECO:0000256" key="1">
    <source>
        <dbReference type="SAM" id="SignalP"/>
    </source>
</evidence>
<keyword evidence="1" id="KW-0732">Signal</keyword>
<reference evidence="2 3" key="1">
    <citation type="submission" date="2019-05" db="EMBL/GenBank/DDBJ databases">
        <title>Genome sequencing of F202Z8.</title>
        <authorList>
            <person name="Kwon Y.M."/>
        </authorList>
    </citation>
    <scope>NUCLEOTIDE SEQUENCE [LARGE SCALE GENOMIC DNA]</scope>
    <source>
        <strain evidence="2 3">F202Z8</strain>
    </source>
</reference>
<dbReference type="SUPFAM" id="SSF52833">
    <property type="entry name" value="Thioredoxin-like"/>
    <property type="match status" value="1"/>
</dbReference>
<sequence length="185" mass="21689">MRTIQVLIILLIPFFVSAQSDYQTVTLENGSSFLIGKIDVDVLKVEPHADWYRQNHSTYEVDQKELKSHQKDLDSFKILVFMGTWCGDSKREVPRFIKILETLDFPMENLKIVALDRRKEHYKKSPTGEEWGLSIIKVPTFIFYRNGKEWNRIVESPIESLEKDMAKIITEESYTPNYTKTLHSD</sequence>
<accession>A0A5B7SLE2</accession>
<feature type="chain" id="PRO_5022702470" evidence="1">
    <location>
        <begin position="19"/>
        <end position="185"/>
    </location>
</feature>
<proteinExistence type="predicted"/>
<dbReference type="Proteomes" id="UP000310017">
    <property type="component" value="Chromosome"/>
</dbReference>
<protein>
    <submittedName>
        <fullName evidence="2">Thioredoxin family protein</fullName>
    </submittedName>
</protein>
<keyword evidence="3" id="KW-1185">Reference proteome</keyword>
<feature type="signal peptide" evidence="1">
    <location>
        <begin position="1"/>
        <end position="18"/>
    </location>
</feature>
<dbReference type="CDD" id="cd02947">
    <property type="entry name" value="TRX_family"/>
    <property type="match status" value="1"/>
</dbReference>